<dbReference type="Pfam" id="PF09614">
    <property type="entry name" value="Cas_Csy2"/>
    <property type="match status" value="1"/>
</dbReference>
<dbReference type="AlphaFoldDB" id="A0A370V1A9"/>
<accession>A0A370V1A9</accession>
<gene>
    <name evidence="1" type="primary">csy2</name>
    <name evidence="1" type="ORF">C4A13_01416</name>
</gene>
<protein>
    <submittedName>
        <fullName evidence="1">CRISPR-associated protein Csy2</fullName>
    </submittedName>
</protein>
<proteinExistence type="predicted"/>
<sequence length="307" mass="34811">MSYLLLLPHVRIENANAVSGLTWGFPSMTHFLGYVHALSRKVVDEFGVSFDGCAVVSHEQHIQAYSSGRDFQFALTRNPLTREGKTASFNEEGRMHLTVSLLIECNGEITNGEYGRKALCDYLKMLCQSHKLAGGSIVDMREPQLFHAPEDEKQLRKIIWRLMPGYALYDRSEWLAEHHQQHPDISLLDAWLDFAAVKYQAESPAEDNSAQWVYQPKPMPGFLVPLMCGYQRISPVYAPGEVENARDTVMPFAFAEAVYGIGEWRGLHRITGLQPLMWRYRATDTGYYCSAIPVVDDPTTNEDDDTE</sequence>
<dbReference type="NCBIfam" id="TIGR02565">
    <property type="entry name" value="cas_Csy2"/>
    <property type="match status" value="1"/>
</dbReference>
<comment type="caution">
    <text evidence="1">The sequence shown here is derived from an EMBL/GenBank/DDBJ whole genome shotgun (WGS) entry which is preliminary data.</text>
</comment>
<evidence type="ECO:0000313" key="1">
    <source>
        <dbReference type="EMBL" id="RDR21224.1"/>
    </source>
</evidence>
<organism evidence="1 2">
    <name type="scientific">Escherichia marmotae</name>
    <dbReference type="NCBI Taxonomy" id="1499973"/>
    <lineage>
        <taxon>Bacteria</taxon>
        <taxon>Pseudomonadati</taxon>
        <taxon>Pseudomonadota</taxon>
        <taxon>Gammaproteobacteria</taxon>
        <taxon>Enterobacterales</taxon>
        <taxon>Enterobacteriaceae</taxon>
        <taxon>Escherichia</taxon>
    </lineage>
</organism>
<dbReference type="GeneID" id="86945774"/>
<dbReference type="InterPro" id="IPR013398">
    <property type="entry name" value="CRISPR-assoc_prot_Csy2"/>
</dbReference>
<name>A0A370V1A9_9ESCH</name>
<dbReference type="CDD" id="cd09736">
    <property type="entry name" value="Csy2_I-F"/>
    <property type="match status" value="1"/>
</dbReference>
<reference evidence="1 2" key="1">
    <citation type="submission" date="2018-06" db="EMBL/GenBank/DDBJ databases">
        <title>Recombination Drives Gene Content and Phenotype Evolution in Wild Type E. coli Strains.</title>
        <authorList>
            <person name="Field C.M."/>
            <person name="Silander O.K."/>
            <person name="Van Nimwegen E."/>
        </authorList>
    </citation>
    <scope>NUCLEOTIDE SEQUENCE [LARGE SCALE GENOMIC DNA]</scope>
    <source>
        <strain evidence="1 2">SC344</strain>
    </source>
</reference>
<dbReference type="RefSeq" id="WP_061090904.1">
    <property type="nucleotide sequence ID" value="NZ_CP072689.1"/>
</dbReference>
<dbReference type="Proteomes" id="UP000254454">
    <property type="component" value="Unassembled WGS sequence"/>
</dbReference>
<evidence type="ECO:0000313" key="2">
    <source>
        <dbReference type="Proteomes" id="UP000254454"/>
    </source>
</evidence>
<dbReference type="EMBL" id="QONO01000280">
    <property type="protein sequence ID" value="RDR21224.1"/>
    <property type="molecule type" value="Genomic_DNA"/>
</dbReference>